<keyword evidence="1" id="KW-1133">Transmembrane helix</keyword>
<dbReference type="Proteomes" id="UP001596116">
    <property type="component" value="Unassembled WGS sequence"/>
</dbReference>
<proteinExistence type="predicted"/>
<feature type="transmembrane region" description="Helical" evidence="1">
    <location>
        <begin position="40"/>
        <end position="61"/>
    </location>
</feature>
<protein>
    <submittedName>
        <fullName evidence="2">Uncharacterized protein</fullName>
    </submittedName>
</protein>
<keyword evidence="1" id="KW-0472">Membrane</keyword>
<evidence type="ECO:0000256" key="1">
    <source>
        <dbReference type="SAM" id="Phobius"/>
    </source>
</evidence>
<organism evidence="2 3">
    <name type="scientific">Hyphococcus aureus</name>
    <dbReference type="NCBI Taxonomy" id="2666033"/>
    <lineage>
        <taxon>Bacteria</taxon>
        <taxon>Pseudomonadati</taxon>
        <taxon>Pseudomonadota</taxon>
        <taxon>Alphaproteobacteria</taxon>
        <taxon>Parvularculales</taxon>
        <taxon>Parvularculaceae</taxon>
        <taxon>Hyphococcus</taxon>
    </lineage>
</organism>
<dbReference type="RefSeq" id="WP_379880662.1">
    <property type="nucleotide sequence ID" value="NZ_JBHPON010000001.1"/>
</dbReference>
<comment type="caution">
    <text evidence="2">The sequence shown here is derived from an EMBL/GenBank/DDBJ whole genome shotgun (WGS) entry which is preliminary data.</text>
</comment>
<feature type="transmembrane region" description="Helical" evidence="1">
    <location>
        <begin position="7"/>
        <end position="28"/>
    </location>
</feature>
<sequence length="99" mass="11223">MMASFRIYFLFPIFVALLVPFFAGIAILLKCFAGLLTKAYLEGALLLAVIGYVLLFVFLMIRQVFWVEKIMEKTGLSVEELDALPRAQQKEIIEKFGNA</sequence>
<reference evidence="2 3" key="1">
    <citation type="submission" date="2024-09" db="EMBL/GenBank/DDBJ databases">
        <authorList>
            <person name="Zhang Z.-H."/>
        </authorList>
    </citation>
    <scope>NUCLEOTIDE SEQUENCE [LARGE SCALE GENOMIC DNA]</scope>
    <source>
        <strain evidence="2 3">HHTR114</strain>
    </source>
</reference>
<keyword evidence="3" id="KW-1185">Reference proteome</keyword>
<evidence type="ECO:0000313" key="3">
    <source>
        <dbReference type="Proteomes" id="UP001596116"/>
    </source>
</evidence>
<dbReference type="EMBL" id="JBHPON010000001">
    <property type="protein sequence ID" value="MFC6034040.1"/>
    <property type="molecule type" value="Genomic_DNA"/>
</dbReference>
<name>A0ABW1KQQ0_9PROT</name>
<accession>A0ABW1KQQ0</accession>
<gene>
    <name evidence="2" type="ORF">ACFMB1_00715</name>
</gene>
<keyword evidence="1" id="KW-0812">Transmembrane</keyword>
<evidence type="ECO:0000313" key="2">
    <source>
        <dbReference type="EMBL" id="MFC6034040.1"/>
    </source>
</evidence>